<organism evidence="14 15">
    <name type="scientific">Heterostelium pallidum (strain ATCC 26659 / Pp 5 / PN500)</name>
    <name type="common">Cellular slime mold</name>
    <name type="synonym">Polysphondylium pallidum</name>
    <dbReference type="NCBI Taxonomy" id="670386"/>
    <lineage>
        <taxon>Eukaryota</taxon>
        <taxon>Amoebozoa</taxon>
        <taxon>Evosea</taxon>
        <taxon>Eumycetozoa</taxon>
        <taxon>Dictyostelia</taxon>
        <taxon>Acytosteliales</taxon>
        <taxon>Acytosteliaceae</taxon>
        <taxon>Heterostelium</taxon>
    </lineage>
</organism>
<evidence type="ECO:0000256" key="11">
    <source>
        <dbReference type="ARBA" id="ARBA00023214"/>
    </source>
</evidence>
<dbReference type="EMBL" id="ADBJ01000026">
    <property type="protein sequence ID" value="EFA81208.1"/>
    <property type="molecule type" value="Genomic_DNA"/>
</dbReference>
<keyword evidence="7" id="KW-0406">Ion transport</keyword>
<evidence type="ECO:0000256" key="5">
    <source>
        <dbReference type="ARBA" id="ARBA00022692"/>
    </source>
</evidence>
<comment type="subcellular location">
    <subcellularLocation>
        <location evidence="1">Cell membrane</location>
        <topology evidence="1">Multi-pass membrane protein</topology>
    </subcellularLocation>
</comment>
<dbReference type="GO" id="GO:0034707">
    <property type="term" value="C:chloride channel complex"/>
    <property type="evidence" value="ECO:0007669"/>
    <property type="project" value="UniProtKB-KW"/>
</dbReference>
<accession>D3BC25</accession>
<evidence type="ECO:0000256" key="2">
    <source>
        <dbReference type="ARBA" id="ARBA00009849"/>
    </source>
</evidence>
<evidence type="ECO:0008006" key="16">
    <source>
        <dbReference type="Google" id="ProtNLM"/>
    </source>
</evidence>
<dbReference type="PANTHER" id="PTHR12424:SF8">
    <property type="entry name" value="PROTEIN TWEETY"/>
    <property type="match status" value="1"/>
</dbReference>
<keyword evidence="5 13" id="KW-0812">Transmembrane</keyword>
<feature type="transmembrane region" description="Helical" evidence="13">
    <location>
        <begin position="101"/>
        <end position="121"/>
    </location>
</feature>
<dbReference type="InParanoid" id="D3BC25"/>
<proteinExistence type="inferred from homology"/>
<evidence type="ECO:0000256" key="10">
    <source>
        <dbReference type="ARBA" id="ARBA00023180"/>
    </source>
</evidence>
<dbReference type="OMA" id="IITCAWG"/>
<keyword evidence="10" id="KW-0325">Glycoprotein</keyword>
<keyword evidence="6 13" id="KW-1133">Transmembrane helix</keyword>
<dbReference type="Proteomes" id="UP000001396">
    <property type="component" value="Unassembled WGS sequence"/>
</dbReference>
<evidence type="ECO:0000313" key="15">
    <source>
        <dbReference type="Proteomes" id="UP000001396"/>
    </source>
</evidence>
<evidence type="ECO:0000313" key="14">
    <source>
        <dbReference type="EMBL" id="EFA81208.1"/>
    </source>
</evidence>
<keyword evidence="4" id="KW-1003">Cell membrane</keyword>
<keyword evidence="9" id="KW-0869">Chloride channel</keyword>
<dbReference type="GO" id="GO:0072320">
    <property type="term" value="F:volume-sensitive chloride channel activity"/>
    <property type="evidence" value="ECO:0007669"/>
    <property type="project" value="TreeGrafter"/>
</dbReference>
<keyword evidence="15" id="KW-1185">Reference proteome</keyword>
<protein>
    <recommendedName>
        <fullName evidence="16">Protein tweety homolog</fullName>
    </recommendedName>
</protein>
<comment type="similarity">
    <text evidence="2">Belongs to the tweety family.</text>
</comment>
<reference evidence="14 15" key="1">
    <citation type="journal article" date="2011" name="Genome Res.">
        <title>Phylogeny-wide analysis of social amoeba genomes highlights ancient origins for complex intercellular communication.</title>
        <authorList>
            <person name="Heidel A.J."/>
            <person name="Lawal H.M."/>
            <person name="Felder M."/>
            <person name="Schilde C."/>
            <person name="Helps N.R."/>
            <person name="Tunggal B."/>
            <person name="Rivero F."/>
            <person name="John U."/>
            <person name="Schleicher M."/>
            <person name="Eichinger L."/>
            <person name="Platzer M."/>
            <person name="Noegel A.A."/>
            <person name="Schaap P."/>
            <person name="Gloeckner G."/>
        </authorList>
    </citation>
    <scope>NUCLEOTIDE SEQUENCE [LARGE SCALE GENOMIC DNA]</scope>
    <source>
        <strain evidence="15">ATCC 26659 / Pp 5 / PN500</strain>
    </source>
</reference>
<name>D3BC25_HETP5</name>
<dbReference type="RefSeq" id="XP_020433326.1">
    <property type="nucleotide sequence ID" value="XM_020576914.1"/>
</dbReference>
<evidence type="ECO:0000256" key="9">
    <source>
        <dbReference type="ARBA" id="ARBA00023173"/>
    </source>
</evidence>
<gene>
    <name evidence="14" type="ORF">PPL_06047</name>
</gene>
<evidence type="ECO:0000256" key="4">
    <source>
        <dbReference type="ARBA" id="ARBA00022475"/>
    </source>
</evidence>
<keyword evidence="8 13" id="KW-0472">Membrane</keyword>
<evidence type="ECO:0000256" key="12">
    <source>
        <dbReference type="ARBA" id="ARBA00023303"/>
    </source>
</evidence>
<sequence>MPRYNLARQKVSSEFNLDNKNYVESLIVLSFPGIITAVVVLIVGCIVMVMRSYISCTKAPKEPELPPGVVFDDVATFDTNSMLDFEYKYPKSYKSPACLRLVKFFLFLIIVTTLVGAILGLTSNSLVSKEVNGFFSTIEKSTKEARDVVYFVKGGLAGSVDNAGSVVDNLNALVSEVSDAYQSSRKARICESNLNTLRETIITMGYIIAILACGCGVFGVVNGKSWSFMFLTQMALLTICVSLLGLGLHLPLSAGSDDLCSNLNQYVNTHQPSVWMSNWLNCTSSPESIAAVDYAQANVNKLLELLNTYTQEYLQQTYTMENIATLRIAALRAQLPIEVIPQFDALFDKDSIKAITSLPKLIQIAGDTSSLYNEYYIVVVVLYYFSHCT</sequence>
<keyword evidence="11" id="KW-0868">Chloride</keyword>
<dbReference type="AlphaFoldDB" id="D3BC25"/>
<feature type="transmembrane region" description="Helical" evidence="13">
    <location>
        <begin position="26"/>
        <end position="49"/>
    </location>
</feature>
<dbReference type="PANTHER" id="PTHR12424">
    <property type="entry name" value="TWEETY-RELATED"/>
    <property type="match status" value="1"/>
</dbReference>
<feature type="transmembrane region" description="Helical" evidence="13">
    <location>
        <begin position="228"/>
        <end position="252"/>
    </location>
</feature>
<dbReference type="GO" id="GO:0005886">
    <property type="term" value="C:plasma membrane"/>
    <property type="evidence" value="ECO:0007669"/>
    <property type="project" value="UniProtKB-SubCell"/>
</dbReference>
<dbReference type="InterPro" id="IPR006990">
    <property type="entry name" value="Tweety"/>
</dbReference>
<evidence type="ECO:0000256" key="6">
    <source>
        <dbReference type="ARBA" id="ARBA00022989"/>
    </source>
</evidence>
<dbReference type="GeneID" id="31361531"/>
<comment type="caution">
    <text evidence="14">The sequence shown here is derived from an EMBL/GenBank/DDBJ whole genome shotgun (WGS) entry which is preliminary data.</text>
</comment>
<dbReference type="GO" id="GO:0005229">
    <property type="term" value="F:intracellularly calcium-gated chloride channel activity"/>
    <property type="evidence" value="ECO:0007669"/>
    <property type="project" value="TreeGrafter"/>
</dbReference>
<evidence type="ECO:0000256" key="1">
    <source>
        <dbReference type="ARBA" id="ARBA00004651"/>
    </source>
</evidence>
<evidence type="ECO:0000256" key="13">
    <source>
        <dbReference type="SAM" id="Phobius"/>
    </source>
</evidence>
<feature type="transmembrane region" description="Helical" evidence="13">
    <location>
        <begin position="201"/>
        <end position="221"/>
    </location>
</feature>
<evidence type="ECO:0000256" key="8">
    <source>
        <dbReference type="ARBA" id="ARBA00023136"/>
    </source>
</evidence>
<evidence type="ECO:0000256" key="7">
    <source>
        <dbReference type="ARBA" id="ARBA00023065"/>
    </source>
</evidence>
<keyword evidence="3" id="KW-0813">Transport</keyword>
<evidence type="ECO:0000256" key="3">
    <source>
        <dbReference type="ARBA" id="ARBA00022448"/>
    </source>
</evidence>
<keyword evidence="12" id="KW-0407">Ion channel</keyword>